<protein>
    <submittedName>
        <fullName evidence="2">Uncharacterized protein</fullName>
    </submittedName>
</protein>
<dbReference type="AlphaFoldDB" id="A0A915M1J8"/>
<reference evidence="2" key="1">
    <citation type="submission" date="2022-11" db="UniProtKB">
        <authorList>
            <consortium name="WormBaseParasite"/>
        </authorList>
    </citation>
    <scope>IDENTIFICATION</scope>
</reference>
<proteinExistence type="predicted"/>
<accession>A0A915M1J8</accession>
<organism evidence="1 2">
    <name type="scientific">Meloidogyne javanica</name>
    <name type="common">Root-knot nematode worm</name>
    <dbReference type="NCBI Taxonomy" id="6303"/>
    <lineage>
        <taxon>Eukaryota</taxon>
        <taxon>Metazoa</taxon>
        <taxon>Ecdysozoa</taxon>
        <taxon>Nematoda</taxon>
        <taxon>Chromadorea</taxon>
        <taxon>Rhabditida</taxon>
        <taxon>Tylenchina</taxon>
        <taxon>Tylenchomorpha</taxon>
        <taxon>Tylenchoidea</taxon>
        <taxon>Meloidogynidae</taxon>
        <taxon>Meloidogyninae</taxon>
        <taxon>Meloidogyne</taxon>
        <taxon>Meloidogyne incognita group</taxon>
    </lineage>
</organism>
<sequence length="103" mass="11777">MGDNPEDLVYEEGMTDTPNANYYHDGNLDLIIPQEVQFDRNVFAGAERVRFYYEVTVVRENQLKAGAGRPMFEQSRTLVKSDVLDYGLLPEIHGTGMENFKTK</sequence>
<keyword evidence="1" id="KW-1185">Reference proteome</keyword>
<evidence type="ECO:0000313" key="2">
    <source>
        <dbReference type="WBParaSite" id="scaffold2621_cov182.g5157"/>
    </source>
</evidence>
<dbReference type="WBParaSite" id="scaffold2621_cov182.g5157">
    <property type="protein sequence ID" value="scaffold2621_cov182.g5157"/>
    <property type="gene ID" value="scaffold2621_cov182.g5157"/>
</dbReference>
<evidence type="ECO:0000313" key="1">
    <source>
        <dbReference type="Proteomes" id="UP000887561"/>
    </source>
</evidence>
<name>A0A915M1J8_MELJA</name>
<dbReference type="Proteomes" id="UP000887561">
    <property type="component" value="Unplaced"/>
</dbReference>